<evidence type="ECO:0000256" key="4">
    <source>
        <dbReference type="ARBA" id="ARBA00022989"/>
    </source>
</evidence>
<feature type="transmembrane region" description="Helical" evidence="6">
    <location>
        <begin position="315"/>
        <end position="332"/>
    </location>
</feature>
<dbReference type="KEGG" id="cck:Ccar_06515"/>
<dbReference type="eggNOG" id="COG2271">
    <property type="taxonomic scope" value="Bacteria"/>
</dbReference>
<protein>
    <submittedName>
        <fullName evidence="8">Major facilitator superfamily MFS_1</fullName>
    </submittedName>
</protein>
<dbReference type="SUPFAM" id="SSF103473">
    <property type="entry name" value="MFS general substrate transporter"/>
    <property type="match status" value="1"/>
</dbReference>
<dbReference type="CDD" id="cd17319">
    <property type="entry name" value="MFS_ExuT_GudP_like"/>
    <property type="match status" value="1"/>
</dbReference>
<dbReference type="EMBL" id="ACVI01000028">
    <property type="protein sequence ID" value="EET87509.1"/>
    <property type="molecule type" value="Genomic_DNA"/>
</dbReference>
<dbReference type="PANTHER" id="PTHR11662:SF333">
    <property type="entry name" value="D-GALACTONATE TRANSPORTER"/>
    <property type="match status" value="1"/>
</dbReference>
<feature type="transmembrane region" description="Helical" evidence="6">
    <location>
        <begin position="274"/>
        <end position="295"/>
    </location>
</feature>
<evidence type="ECO:0000256" key="3">
    <source>
        <dbReference type="ARBA" id="ARBA00022692"/>
    </source>
</evidence>
<evidence type="ECO:0000256" key="1">
    <source>
        <dbReference type="ARBA" id="ARBA00004651"/>
    </source>
</evidence>
<dbReference type="RefSeq" id="WP_007060891.1">
    <property type="nucleotide sequence ID" value="NZ_ACVI01000028.1"/>
</dbReference>
<feature type="transmembrane region" description="Helical" evidence="6">
    <location>
        <begin position="338"/>
        <end position="361"/>
    </location>
</feature>
<evidence type="ECO:0000256" key="5">
    <source>
        <dbReference type="ARBA" id="ARBA00023136"/>
    </source>
</evidence>
<feature type="transmembrane region" description="Helical" evidence="6">
    <location>
        <begin position="170"/>
        <end position="193"/>
    </location>
</feature>
<dbReference type="InterPro" id="IPR011701">
    <property type="entry name" value="MFS"/>
</dbReference>
<dbReference type="Pfam" id="PF07690">
    <property type="entry name" value="MFS_1"/>
    <property type="match status" value="1"/>
</dbReference>
<feature type="transmembrane region" description="Helical" evidence="6">
    <location>
        <begin position="402"/>
        <end position="423"/>
    </location>
</feature>
<feature type="domain" description="Major facilitator superfamily (MFS) profile" evidence="7">
    <location>
        <begin position="20"/>
        <end position="428"/>
    </location>
</feature>
<dbReference type="InterPro" id="IPR050382">
    <property type="entry name" value="MFS_Na/Anion_cotransporter"/>
</dbReference>
<keyword evidence="4 6" id="KW-1133">Transmembrane helix</keyword>
<comment type="caution">
    <text evidence="8">The sequence shown here is derived from an EMBL/GenBank/DDBJ whole genome shotgun (WGS) entry which is preliminary data.</text>
</comment>
<dbReference type="GO" id="GO:0022857">
    <property type="term" value="F:transmembrane transporter activity"/>
    <property type="evidence" value="ECO:0007669"/>
    <property type="project" value="InterPro"/>
</dbReference>
<proteinExistence type="predicted"/>
<dbReference type="OrthoDB" id="6360at2"/>
<organism evidence="8 9">
    <name type="scientific">Clostridium carboxidivorans P7</name>
    <dbReference type="NCBI Taxonomy" id="536227"/>
    <lineage>
        <taxon>Bacteria</taxon>
        <taxon>Bacillati</taxon>
        <taxon>Bacillota</taxon>
        <taxon>Clostridia</taxon>
        <taxon>Eubacteriales</taxon>
        <taxon>Clostridiaceae</taxon>
        <taxon>Clostridium</taxon>
    </lineage>
</organism>
<feature type="transmembrane region" description="Helical" evidence="6">
    <location>
        <begin position="54"/>
        <end position="78"/>
    </location>
</feature>
<keyword evidence="3 6" id="KW-0812">Transmembrane</keyword>
<dbReference type="InterPro" id="IPR020846">
    <property type="entry name" value="MFS_dom"/>
</dbReference>
<dbReference type="AlphaFoldDB" id="C6PT89"/>
<dbReference type="Gene3D" id="1.20.1250.20">
    <property type="entry name" value="MFS general substrate transporter like domains"/>
    <property type="match status" value="2"/>
</dbReference>
<evidence type="ECO:0000259" key="7">
    <source>
        <dbReference type="PROSITE" id="PS50850"/>
    </source>
</evidence>
<keyword evidence="9" id="KW-1185">Reference proteome</keyword>
<name>C6PT89_9CLOT</name>
<accession>C6PT89</accession>
<evidence type="ECO:0000313" key="9">
    <source>
        <dbReference type="Proteomes" id="UP000004198"/>
    </source>
</evidence>
<comment type="subcellular location">
    <subcellularLocation>
        <location evidence="1">Cell membrane</location>
        <topology evidence="1">Multi-pass membrane protein</topology>
    </subcellularLocation>
</comment>
<feature type="transmembrane region" description="Helical" evidence="6">
    <location>
        <begin position="368"/>
        <end position="396"/>
    </location>
</feature>
<evidence type="ECO:0000313" key="8">
    <source>
        <dbReference type="EMBL" id="EET87509.1"/>
    </source>
</evidence>
<reference evidence="8 9" key="1">
    <citation type="submission" date="2009-06" db="EMBL/GenBank/DDBJ databases">
        <title>The draft genome of Clostridium carboxidivorans P7.</title>
        <authorList>
            <consortium name="US DOE Joint Genome Institute (JGI-PGF)"/>
            <person name="Lucas S."/>
            <person name="Copeland A."/>
            <person name="Lapidus A."/>
            <person name="Glavina del Rio T."/>
            <person name="Tice H."/>
            <person name="Bruce D."/>
            <person name="Goodwin L."/>
            <person name="Pitluck S."/>
            <person name="Larimer F."/>
            <person name="Land M.L."/>
            <person name="Hauser L."/>
            <person name="Hemme C.L."/>
        </authorList>
    </citation>
    <scope>NUCLEOTIDE SEQUENCE [LARGE SCALE GENOMIC DNA]</scope>
    <source>
        <strain evidence="8 9">P7</strain>
    </source>
</reference>
<dbReference type="PANTHER" id="PTHR11662">
    <property type="entry name" value="SOLUTE CARRIER FAMILY 17"/>
    <property type="match status" value="1"/>
</dbReference>
<dbReference type="PROSITE" id="PS50850">
    <property type="entry name" value="MFS"/>
    <property type="match status" value="1"/>
</dbReference>
<dbReference type="InterPro" id="IPR036259">
    <property type="entry name" value="MFS_trans_sf"/>
</dbReference>
<feature type="transmembrane region" description="Helical" evidence="6">
    <location>
        <begin position="242"/>
        <end position="262"/>
    </location>
</feature>
<keyword evidence="2" id="KW-0813">Transport</keyword>
<gene>
    <name evidence="8" type="ORF">CcarbDRAFT_2006</name>
</gene>
<dbReference type="GO" id="GO:0005886">
    <property type="term" value="C:plasma membrane"/>
    <property type="evidence" value="ECO:0007669"/>
    <property type="project" value="UniProtKB-SubCell"/>
</dbReference>
<dbReference type="Proteomes" id="UP000004198">
    <property type="component" value="Unassembled WGS sequence"/>
</dbReference>
<dbReference type="PATRIC" id="fig|536227.13.peg.1374"/>
<feature type="transmembrane region" description="Helical" evidence="6">
    <location>
        <begin position="18"/>
        <end position="34"/>
    </location>
</feature>
<dbReference type="STRING" id="536227.Ccar_06515"/>
<feature type="transmembrane region" description="Helical" evidence="6">
    <location>
        <begin position="85"/>
        <end position="111"/>
    </location>
</feature>
<evidence type="ECO:0000256" key="2">
    <source>
        <dbReference type="ARBA" id="ARBA00022448"/>
    </source>
</evidence>
<sequence length="436" mass="47767">MMEVIEEKEKSKATGKRWFILLLVCVITFVNYLDRANLSVASTSISKEFALNPAVMGLIFSAMSWAYTCMQIPCGWFLDTFGPRLVYGIALLGWSLVTGIMSLASGVSSLIACRIGLGFFEAPAFPANNRIVTTWFPSHERGLAIGAYTGSEYVGLALCTPILTWLLVTFGWRSIFITTGVLGVLCFIGWIAFYHDPASAKGVNKAELDLIKNGGGLSDTIKEKRKISLRELKYLFSNRQLWGMYIGGFSIASILFFFMTWFPSYLVNEKHMAILKFGIYGAIPYFAAIAGVFVAGRWSDWMLSKGLSMSISRKMPVIIGLLLSAMIIGGNYTNNISLVITFMCIGFFGQGMASTVSWALLSEIMPKNLVGLCGATYNFITNMGGALSPLIVGYLIARTGSYSSALVFISIMGIIGAVSYIFIIGKPERIIISEQE</sequence>
<evidence type="ECO:0000256" key="6">
    <source>
        <dbReference type="SAM" id="Phobius"/>
    </source>
</evidence>
<keyword evidence="5 6" id="KW-0472">Membrane</keyword>